<keyword evidence="1" id="KW-0732">Signal</keyword>
<keyword evidence="3" id="KW-1185">Reference proteome</keyword>
<sequence>MQKRIWGLTASMLALTCLTVTGCGIEASPHSLIPKLDKKNNILPIQLIHNIHSISSMVWESSKIGYLSTSVGILRTEDSGQNWYIWYPSHTLFRSLATTSPNTVWALSDSKIIEFSGVYPKPIHSLDLSTDQSNQIQSVNQLKSGSNSLNSVRLYENHHQNELRNINIPQNIEEPNYQMRVFQKSKGFILLNGTMYVFDNNKIRTLSLKGIYIQSMFWADPEIGYAASGPYIWKTLDGGKTWTIIFKVPVLGSSWSWSAKIVANNEKSVWILLNGESSADNPAYILFHSENSGHSWEAIAYDAFDKNTSYPKISHPLAQDANHIIVPGPITTIGNNGILFTGWIPENSNWVGLEFSHERWQTLYIANTMNVDVPQVSSSDFLEFTSLSTGWLFGENGDGTVCYLKTDNSGQNWGSHLLFSKTYH</sequence>
<dbReference type="OrthoDB" id="501835at2"/>
<accession>A0A1M6WIZ8</accession>
<dbReference type="InterPro" id="IPR015943">
    <property type="entry name" value="WD40/YVTN_repeat-like_dom_sf"/>
</dbReference>
<dbReference type="STRING" id="1830138.SAMN05443507_1285"/>
<name>A0A1M6WIZ8_9BACL</name>
<protein>
    <submittedName>
        <fullName evidence="2">Uncharacterized protein</fullName>
    </submittedName>
</protein>
<dbReference type="AlphaFoldDB" id="A0A1M6WIZ8"/>
<gene>
    <name evidence="2" type="ORF">SAMN05443507_1285</name>
</gene>
<feature type="chain" id="PRO_5038623428" evidence="1">
    <location>
        <begin position="23"/>
        <end position="424"/>
    </location>
</feature>
<evidence type="ECO:0000256" key="1">
    <source>
        <dbReference type="SAM" id="SignalP"/>
    </source>
</evidence>
<dbReference type="Proteomes" id="UP000184016">
    <property type="component" value="Unassembled WGS sequence"/>
</dbReference>
<dbReference type="InterPro" id="IPR036278">
    <property type="entry name" value="Sialidase_sf"/>
</dbReference>
<dbReference type="Gene3D" id="2.130.10.10">
    <property type="entry name" value="YVTN repeat-like/Quinoprotein amine dehydrogenase"/>
    <property type="match status" value="1"/>
</dbReference>
<dbReference type="EMBL" id="FRAF01000028">
    <property type="protein sequence ID" value="SHK93596.1"/>
    <property type="molecule type" value="Genomic_DNA"/>
</dbReference>
<evidence type="ECO:0000313" key="3">
    <source>
        <dbReference type="Proteomes" id="UP000184016"/>
    </source>
</evidence>
<proteinExistence type="predicted"/>
<organism evidence="2 3">
    <name type="scientific">Alicyclobacillus tolerans</name>
    <dbReference type="NCBI Taxonomy" id="90970"/>
    <lineage>
        <taxon>Bacteria</taxon>
        <taxon>Bacillati</taxon>
        <taxon>Bacillota</taxon>
        <taxon>Bacilli</taxon>
        <taxon>Bacillales</taxon>
        <taxon>Alicyclobacillaceae</taxon>
        <taxon>Alicyclobacillus</taxon>
    </lineage>
</organism>
<reference evidence="3" key="1">
    <citation type="submission" date="2016-11" db="EMBL/GenBank/DDBJ databases">
        <authorList>
            <person name="Varghese N."/>
            <person name="Submissions S."/>
        </authorList>
    </citation>
    <scope>NUCLEOTIDE SEQUENCE [LARGE SCALE GENOMIC DNA]</scope>
    <source>
        <strain evidence="3">USBA-503</strain>
    </source>
</reference>
<dbReference type="RefSeq" id="WP_072875090.1">
    <property type="nucleotide sequence ID" value="NZ_FRAF01000028.1"/>
</dbReference>
<dbReference type="PROSITE" id="PS51257">
    <property type="entry name" value="PROKAR_LIPOPROTEIN"/>
    <property type="match status" value="1"/>
</dbReference>
<feature type="signal peptide" evidence="1">
    <location>
        <begin position="1"/>
        <end position="22"/>
    </location>
</feature>
<dbReference type="SUPFAM" id="SSF50939">
    <property type="entry name" value="Sialidases"/>
    <property type="match status" value="1"/>
</dbReference>
<evidence type="ECO:0000313" key="2">
    <source>
        <dbReference type="EMBL" id="SHK93596.1"/>
    </source>
</evidence>